<accession>A0A316F6N7</accession>
<comment type="similarity">
    <text evidence="7">Belongs to the binding-protein-dependent transport system permease family.</text>
</comment>
<dbReference type="GO" id="GO:0055085">
    <property type="term" value="P:transmembrane transport"/>
    <property type="evidence" value="ECO:0007669"/>
    <property type="project" value="InterPro"/>
</dbReference>
<evidence type="ECO:0000256" key="5">
    <source>
        <dbReference type="ARBA" id="ARBA00022989"/>
    </source>
</evidence>
<dbReference type="Gene3D" id="1.10.3720.10">
    <property type="entry name" value="MetI-like"/>
    <property type="match status" value="1"/>
</dbReference>
<dbReference type="SUPFAM" id="SSF161098">
    <property type="entry name" value="MetI-like"/>
    <property type="match status" value="1"/>
</dbReference>
<sequence>MRALTATRRWAALTATASGLAVLVAALPWLRGDDPARSVLRARLGEREPDPAALAAVRSDLDLPADPLQGAGQWLSRAVTGDLGRSWVDGASVADTLTNAAGVSALLSGTAATIAAIVGVLLAVPAAWAAAGRRRPRAGYAAAALAALPEFVLAAVLITVVAVNWRLAPTAGWFGPTHLVLPALSLGIPTGGLLARLLTTAVEATAAEPWVHTWRAAGSGRRELATALLRRAITAVVPQVAVLFVGVLGGAVAVEQLFAIPGLGRIALHASLAQDLPLVQGCVLFLVVTGVLVGGLGITAHRLLIGPAGQAAGLIPAVPEHRHSPYAVPLTAALLLTTVVGVGLLRDAERVRLDQRLGSPSWDHPLGTDPVGRDVLAQLAHGAILTVGTAAVVTVLSLLVGLAAGLRGGTARTGTADVLNALPPVFVGLVIAALAGPGLTAAALAAALVAWVPLAVHTRSLAEEVRASGYYRAAELCGAGPGRLLRRHLLPAVAGPVVLHALARVPATALTIAGLGFLGLGAGHDSPEWGAQLAAAVTYLERAPLAVLGPVAGLGLLGVLAATPGSGLLTRPPGRLLLRGLRPLHQR</sequence>
<evidence type="ECO:0000256" key="6">
    <source>
        <dbReference type="ARBA" id="ARBA00023136"/>
    </source>
</evidence>
<dbReference type="AlphaFoldDB" id="A0A316F6N7"/>
<dbReference type="OrthoDB" id="8480309at2"/>
<feature type="transmembrane region" description="Helical" evidence="7">
    <location>
        <begin position="543"/>
        <end position="569"/>
    </location>
</feature>
<dbReference type="PANTHER" id="PTHR43386:SF1">
    <property type="entry name" value="D,D-DIPEPTIDE TRANSPORT SYSTEM PERMEASE PROTEIN DDPC-RELATED"/>
    <property type="match status" value="1"/>
</dbReference>
<evidence type="ECO:0000256" key="3">
    <source>
        <dbReference type="ARBA" id="ARBA00022475"/>
    </source>
</evidence>
<reference evidence="9 10" key="1">
    <citation type="submission" date="2018-05" db="EMBL/GenBank/DDBJ databases">
        <title>Genomic Encyclopedia of Archaeal and Bacterial Type Strains, Phase II (KMG-II): from individual species to whole genera.</title>
        <authorList>
            <person name="Goeker M."/>
        </authorList>
    </citation>
    <scope>NUCLEOTIDE SEQUENCE [LARGE SCALE GENOMIC DNA]</scope>
    <source>
        <strain evidence="9 10">DSM 45184</strain>
    </source>
</reference>
<dbReference type="RefSeq" id="WP_109599887.1">
    <property type="nucleotide sequence ID" value="NZ_BONA01000071.1"/>
</dbReference>
<dbReference type="CDD" id="cd06261">
    <property type="entry name" value="TM_PBP2"/>
    <property type="match status" value="1"/>
</dbReference>
<dbReference type="Pfam" id="PF00528">
    <property type="entry name" value="BPD_transp_1"/>
    <property type="match status" value="2"/>
</dbReference>
<evidence type="ECO:0000259" key="8">
    <source>
        <dbReference type="PROSITE" id="PS50928"/>
    </source>
</evidence>
<name>A0A316F6N7_9ACTN</name>
<dbReference type="PANTHER" id="PTHR43386">
    <property type="entry name" value="OLIGOPEPTIDE TRANSPORT SYSTEM PERMEASE PROTEIN APPC"/>
    <property type="match status" value="1"/>
</dbReference>
<feature type="transmembrane region" description="Helical" evidence="7">
    <location>
        <begin position="326"/>
        <end position="345"/>
    </location>
</feature>
<evidence type="ECO:0000256" key="7">
    <source>
        <dbReference type="RuleBase" id="RU363032"/>
    </source>
</evidence>
<feature type="domain" description="ABC transmembrane type-1" evidence="8">
    <location>
        <begin position="101"/>
        <end position="297"/>
    </location>
</feature>
<feature type="transmembrane region" description="Helical" evidence="7">
    <location>
        <begin position="140"/>
        <end position="165"/>
    </location>
</feature>
<dbReference type="Proteomes" id="UP000245697">
    <property type="component" value="Unassembled WGS sequence"/>
</dbReference>
<keyword evidence="4 7" id="KW-0812">Transmembrane</keyword>
<keyword evidence="2 7" id="KW-0813">Transport</keyword>
<evidence type="ECO:0000256" key="4">
    <source>
        <dbReference type="ARBA" id="ARBA00022692"/>
    </source>
</evidence>
<keyword evidence="6 7" id="KW-0472">Membrane</keyword>
<dbReference type="InterPro" id="IPR050366">
    <property type="entry name" value="BP-dependent_transpt_permease"/>
</dbReference>
<feature type="transmembrane region" description="Helical" evidence="7">
    <location>
        <begin position="276"/>
        <end position="298"/>
    </location>
</feature>
<feature type="transmembrane region" description="Helical" evidence="7">
    <location>
        <begin position="426"/>
        <end position="452"/>
    </location>
</feature>
<feature type="transmembrane region" description="Helical" evidence="7">
    <location>
        <begin position="105"/>
        <end position="128"/>
    </location>
</feature>
<dbReference type="InterPro" id="IPR035906">
    <property type="entry name" value="MetI-like_sf"/>
</dbReference>
<evidence type="ECO:0000313" key="10">
    <source>
        <dbReference type="Proteomes" id="UP000245697"/>
    </source>
</evidence>
<dbReference type="PROSITE" id="PS50928">
    <property type="entry name" value="ABC_TM1"/>
    <property type="match status" value="2"/>
</dbReference>
<keyword evidence="10" id="KW-1185">Reference proteome</keyword>
<dbReference type="GO" id="GO:0005886">
    <property type="term" value="C:plasma membrane"/>
    <property type="evidence" value="ECO:0007669"/>
    <property type="project" value="UniProtKB-SubCell"/>
</dbReference>
<feature type="transmembrane region" description="Helical" evidence="7">
    <location>
        <begin position="383"/>
        <end position="406"/>
    </location>
</feature>
<proteinExistence type="inferred from homology"/>
<comment type="caution">
    <text evidence="9">The sequence shown here is derived from an EMBL/GenBank/DDBJ whole genome shotgun (WGS) entry which is preliminary data.</text>
</comment>
<organism evidence="9 10">
    <name type="scientific">Actinoplanes xinjiangensis</name>
    <dbReference type="NCBI Taxonomy" id="512350"/>
    <lineage>
        <taxon>Bacteria</taxon>
        <taxon>Bacillati</taxon>
        <taxon>Actinomycetota</taxon>
        <taxon>Actinomycetes</taxon>
        <taxon>Micromonosporales</taxon>
        <taxon>Micromonosporaceae</taxon>
        <taxon>Actinoplanes</taxon>
    </lineage>
</organism>
<feature type="transmembrane region" description="Helical" evidence="7">
    <location>
        <begin position="493"/>
        <end position="523"/>
    </location>
</feature>
<evidence type="ECO:0000256" key="1">
    <source>
        <dbReference type="ARBA" id="ARBA00004651"/>
    </source>
</evidence>
<feature type="domain" description="ABC transmembrane type-1" evidence="8">
    <location>
        <begin position="379"/>
        <end position="569"/>
    </location>
</feature>
<feature type="transmembrane region" description="Helical" evidence="7">
    <location>
        <begin position="240"/>
        <end position="264"/>
    </location>
</feature>
<evidence type="ECO:0000256" key="2">
    <source>
        <dbReference type="ARBA" id="ARBA00022448"/>
    </source>
</evidence>
<comment type="subcellular location">
    <subcellularLocation>
        <location evidence="1 7">Cell membrane</location>
        <topology evidence="1 7">Multi-pass membrane protein</topology>
    </subcellularLocation>
</comment>
<dbReference type="EMBL" id="QGGR01000019">
    <property type="protein sequence ID" value="PWK40534.1"/>
    <property type="molecule type" value="Genomic_DNA"/>
</dbReference>
<keyword evidence="5 7" id="KW-1133">Transmembrane helix</keyword>
<dbReference type="InterPro" id="IPR000515">
    <property type="entry name" value="MetI-like"/>
</dbReference>
<keyword evidence="3" id="KW-1003">Cell membrane</keyword>
<protein>
    <submittedName>
        <fullName evidence="9">Peptide/nickel transport system permease protein</fullName>
    </submittedName>
</protein>
<gene>
    <name evidence="9" type="ORF">BC793_119142</name>
</gene>
<evidence type="ECO:0000313" key="9">
    <source>
        <dbReference type="EMBL" id="PWK40534.1"/>
    </source>
</evidence>